<keyword evidence="5" id="KW-0809">Transit peptide</keyword>
<protein>
    <recommendedName>
        <fullName evidence="2">NADH:ubiquinone reductase (non-electrogenic)</fullName>
        <ecNumber evidence="2">1.6.5.9</ecNumber>
    </recommendedName>
</protein>
<keyword evidence="7" id="KW-0520">NAD</keyword>
<dbReference type="InterPro" id="IPR054585">
    <property type="entry name" value="NDH2-like_C"/>
</dbReference>
<evidence type="ECO:0000313" key="14">
    <source>
        <dbReference type="Proteomes" id="UP001139031"/>
    </source>
</evidence>
<dbReference type="Pfam" id="PF07992">
    <property type="entry name" value="Pyr_redox_2"/>
    <property type="match status" value="1"/>
</dbReference>
<evidence type="ECO:0000256" key="4">
    <source>
        <dbReference type="ARBA" id="ARBA00022827"/>
    </source>
</evidence>
<proteinExistence type="inferred from homology"/>
<keyword evidence="3" id="KW-0285">Flavoprotein</keyword>
<name>A0ABS7TVG8_9BACT</name>
<feature type="region of interest" description="Disordered" evidence="9">
    <location>
        <begin position="607"/>
        <end position="650"/>
    </location>
</feature>
<evidence type="ECO:0000256" key="3">
    <source>
        <dbReference type="ARBA" id="ARBA00022630"/>
    </source>
</evidence>
<feature type="transmembrane region" description="Helical" evidence="10">
    <location>
        <begin position="173"/>
        <end position="191"/>
    </location>
</feature>
<dbReference type="InterPro" id="IPR045024">
    <property type="entry name" value="NDH-2"/>
</dbReference>
<feature type="domain" description="FAD/NAD(P)-binding" evidence="11">
    <location>
        <begin position="174"/>
        <end position="509"/>
    </location>
</feature>
<comment type="caution">
    <text evidence="13">The sequence shown here is derived from an EMBL/GenBank/DDBJ whole genome shotgun (WGS) entry which is preliminary data.</text>
</comment>
<evidence type="ECO:0000256" key="8">
    <source>
        <dbReference type="ARBA" id="ARBA00047599"/>
    </source>
</evidence>
<keyword evidence="4" id="KW-0274">FAD</keyword>
<feature type="transmembrane region" description="Helical" evidence="10">
    <location>
        <begin position="133"/>
        <end position="153"/>
    </location>
</feature>
<dbReference type="Proteomes" id="UP001139031">
    <property type="component" value="Unassembled WGS sequence"/>
</dbReference>
<feature type="domain" description="External alternative NADH-ubiquinone oxidoreductase-like C-terminal" evidence="12">
    <location>
        <begin position="534"/>
        <end position="591"/>
    </location>
</feature>
<keyword evidence="10" id="KW-0472">Membrane</keyword>
<comment type="similarity">
    <text evidence="1">Belongs to the NADH dehydrogenase family.</text>
</comment>
<dbReference type="Gene3D" id="3.50.50.100">
    <property type="match status" value="1"/>
</dbReference>
<evidence type="ECO:0000259" key="12">
    <source>
        <dbReference type="Pfam" id="PF22366"/>
    </source>
</evidence>
<dbReference type="InterPro" id="IPR023753">
    <property type="entry name" value="FAD/NAD-binding_dom"/>
</dbReference>
<evidence type="ECO:0000256" key="1">
    <source>
        <dbReference type="ARBA" id="ARBA00005272"/>
    </source>
</evidence>
<evidence type="ECO:0000259" key="11">
    <source>
        <dbReference type="Pfam" id="PF07992"/>
    </source>
</evidence>
<dbReference type="EC" id="1.6.5.9" evidence="2"/>
<organism evidence="13 14">
    <name type="scientific">Nannocystis pusilla</name>
    <dbReference type="NCBI Taxonomy" id="889268"/>
    <lineage>
        <taxon>Bacteria</taxon>
        <taxon>Pseudomonadati</taxon>
        <taxon>Myxococcota</taxon>
        <taxon>Polyangia</taxon>
        <taxon>Nannocystales</taxon>
        <taxon>Nannocystaceae</taxon>
        <taxon>Nannocystis</taxon>
    </lineage>
</organism>
<gene>
    <name evidence="13" type="ORF">K7C98_23070</name>
</gene>
<dbReference type="SUPFAM" id="SSF51905">
    <property type="entry name" value="FAD/NAD(P)-binding domain"/>
    <property type="match status" value="1"/>
</dbReference>
<evidence type="ECO:0000256" key="9">
    <source>
        <dbReference type="SAM" id="MobiDB-lite"/>
    </source>
</evidence>
<evidence type="ECO:0000256" key="2">
    <source>
        <dbReference type="ARBA" id="ARBA00012637"/>
    </source>
</evidence>
<sequence>MAAAPMVPADRHRLTNLSLGRKLLASAALLLGLGLFFGGWIASVELTRWDASATALFQWGERLEILRLRRPQVFWTLFIGHAASLALVGVVSGVLLRRVALARGARKALIGGLVLLGVLDLACWALLRHWGTAHTLLGGAIVLEAALLLYVALHPLRDMWIFRRWKGTGGPPIRVAIVGGGFAGLYTALHLDRRLGYHRDLQITVIDRRNYFLFPPLLPSVAAGSIETRQVTYPFRRIFEAANVAFKKENVDRIDLNTRTIRARVDVDDDPVTGEAQVIWCETQYDILVLAPGSDTNTFNTPGVKEHAFFMRELGDAIAVRNHIIDNFERAARETDVDRRREQLTFVVVGAGPTGVELAAEVRDLIDHILMSRYPELDPAEVTVYIIQSGEQILPGWHETVVGSASDRLRKLKVELRLGRRVVHVTPFAVTLDDGTKIATRTCVWCAGVKPSPLLSACGLPLHRSGRVEIGDDLRVKGRDDVFVLGDAAFLLHDGAPLPPLGQVAFQQGQHAAENIDRLIRKQPTRPFKYFNFGALVSVGDKFAAIDLFGVRMSGFIAWWVWRTLYLAKLVGFGNKVRVVLDWTLDLIVERSISQIAADRQDFSGNKFAENTPLAARPRPQEPAPDGMSAPAPQDVPKQHAPARQHAPTA</sequence>
<accession>A0ABS7TVG8</accession>
<dbReference type="InterPro" id="IPR036188">
    <property type="entry name" value="FAD/NAD-bd_sf"/>
</dbReference>
<dbReference type="Pfam" id="PF22366">
    <property type="entry name" value="NDH2_C"/>
    <property type="match status" value="1"/>
</dbReference>
<dbReference type="EMBL" id="JAIRAU010000028">
    <property type="protein sequence ID" value="MBZ5712135.1"/>
    <property type="molecule type" value="Genomic_DNA"/>
</dbReference>
<keyword evidence="14" id="KW-1185">Reference proteome</keyword>
<evidence type="ECO:0000256" key="6">
    <source>
        <dbReference type="ARBA" id="ARBA00023002"/>
    </source>
</evidence>
<evidence type="ECO:0000313" key="13">
    <source>
        <dbReference type="EMBL" id="MBZ5712135.1"/>
    </source>
</evidence>
<evidence type="ECO:0000256" key="5">
    <source>
        <dbReference type="ARBA" id="ARBA00022946"/>
    </source>
</evidence>
<evidence type="ECO:0000256" key="10">
    <source>
        <dbReference type="SAM" id="Phobius"/>
    </source>
</evidence>
<feature type="transmembrane region" description="Helical" evidence="10">
    <location>
        <begin position="108"/>
        <end position="127"/>
    </location>
</feature>
<feature type="transmembrane region" description="Helical" evidence="10">
    <location>
        <begin position="23"/>
        <end position="42"/>
    </location>
</feature>
<evidence type="ECO:0000256" key="7">
    <source>
        <dbReference type="ARBA" id="ARBA00023027"/>
    </source>
</evidence>
<dbReference type="PANTHER" id="PTHR43706:SF47">
    <property type="entry name" value="EXTERNAL NADH-UBIQUINONE OXIDOREDUCTASE 1, MITOCHONDRIAL-RELATED"/>
    <property type="match status" value="1"/>
</dbReference>
<reference evidence="13" key="1">
    <citation type="submission" date="2021-08" db="EMBL/GenBank/DDBJ databases">
        <authorList>
            <person name="Stevens D.C."/>
        </authorList>
    </citation>
    <scope>NUCLEOTIDE SEQUENCE</scope>
    <source>
        <strain evidence="13">DSM 53165</strain>
    </source>
</reference>
<dbReference type="PANTHER" id="PTHR43706">
    <property type="entry name" value="NADH DEHYDROGENASE"/>
    <property type="match status" value="1"/>
</dbReference>
<dbReference type="RefSeq" id="WP_224193896.1">
    <property type="nucleotide sequence ID" value="NZ_JAIRAU010000028.1"/>
</dbReference>
<feature type="transmembrane region" description="Helical" evidence="10">
    <location>
        <begin position="73"/>
        <end position="96"/>
    </location>
</feature>
<keyword evidence="10" id="KW-0812">Transmembrane</keyword>
<dbReference type="PRINTS" id="PR00368">
    <property type="entry name" value="FADPNR"/>
</dbReference>
<keyword evidence="6" id="KW-0560">Oxidoreductase</keyword>
<keyword evidence="10" id="KW-1133">Transmembrane helix</keyword>
<comment type="catalytic activity">
    <reaction evidence="8">
        <text>a quinone + NADH + H(+) = a quinol + NAD(+)</text>
        <dbReference type="Rhea" id="RHEA:46160"/>
        <dbReference type="ChEBI" id="CHEBI:15378"/>
        <dbReference type="ChEBI" id="CHEBI:24646"/>
        <dbReference type="ChEBI" id="CHEBI:57540"/>
        <dbReference type="ChEBI" id="CHEBI:57945"/>
        <dbReference type="ChEBI" id="CHEBI:132124"/>
        <dbReference type="EC" id="1.6.5.9"/>
    </reaction>
</comment>